<evidence type="ECO:0000256" key="7">
    <source>
        <dbReference type="ARBA" id="ARBA00023136"/>
    </source>
</evidence>
<dbReference type="GO" id="GO:0009512">
    <property type="term" value="C:cytochrome b6f complex"/>
    <property type="evidence" value="ECO:0007669"/>
    <property type="project" value="InterPro"/>
</dbReference>
<evidence type="ECO:0000256" key="5">
    <source>
        <dbReference type="ARBA" id="ARBA00022989"/>
    </source>
</evidence>
<evidence type="ECO:0000256" key="9">
    <source>
        <dbReference type="ARBA" id="ARBA00025834"/>
    </source>
</evidence>
<keyword evidence="6" id="KW-0793">Thylakoid</keyword>
<gene>
    <name evidence="11" type="primary">petL</name>
</gene>
<evidence type="ECO:0000256" key="6">
    <source>
        <dbReference type="ARBA" id="ARBA00023078"/>
    </source>
</evidence>
<sequence length="28" mass="3108">MVEYLVVLSGMFGLALACFYGLRSIQLI</sequence>
<keyword evidence="3 10" id="KW-0812">Transmembrane</keyword>
<keyword evidence="5 10" id="KW-1133">Transmembrane helix</keyword>
<name>A0A097PB72_CYAPA</name>
<protein>
    <submittedName>
        <fullName evidence="11">Cytochrome b6f complex subunit</fullName>
    </submittedName>
</protein>
<organism evidence="11">
    <name type="scientific">Cyanophora paradoxa</name>
    <dbReference type="NCBI Taxonomy" id="2762"/>
    <lineage>
        <taxon>Eukaryota</taxon>
        <taxon>Glaucocystophyceae</taxon>
        <taxon>Cyanophorales</taxon>
        <taxon>Cyanophoraceae</taxon>
        <taxon>Cyanophora</taxon>
    </lineage>
</organism>
<comment type="subunit">
    <text evidence="9">The 4 large subunits of the cytochrome b6-f complex are cytochrome b6, subunit IV (17 kDa polypeptide, PetD), cytochrome f and the Rieske protein, while the 4 small subunits are PetG, PetL, PetM and PetN. The complex functions as a dimer.</text>
</comment>
<evidence type="ECO:0000256" key="1">
    <source>
        <dbReference type="ARBA" id="ARBA00004167"/>
    </source>
</evidence>
<evidence type="ECO:0000256" key="10">
    <source>
        <dbReference type="SAM" id="Phobius"/>
    </source>
</evidence>
<evidence type="ECO:0000313" key="11">
    <source>
        <dbReference type="EMBL" id="AIU44570.1"/>
    </source>
</evidence>
<accession>A0A097PB72</accession>
<feature type="transmembrane region" description="Helical" evidence="10">
    <location>
        <begin position="6"/>
        <end position="22"/>
    </location>
</feature>
<evidence type="ECO:0000256" key="3">
    <source>
        <dbReference type="ARBA" id="ARBA00022692"/>
    </source>
</evidence>
<dbReference type="Pfam" id="PF05115">
    <property type="entry name" value="PetL"/>
    <property type="match status" value="1"/>
</dbReference>
<evidence type="ECO:0000256" key="2">
    <source>
        <dbReference type="ARBA" id="ARBA00022448"/>
    </source>
</evidence>
<comment type="subcellular location">
    <subcellularLocation>
        <location evidence="1">Membrane</location>
        <topology evidence="1">Single-pass membrane protein</topology>
    </subcellularLocation>
</comment>
<geneLocation type="plastid" evidence="11"/>
<dbReference type="GO" id="GO:0009055">
    <property type="term" value="F:electron transfer activity"/>
    <property type="evidence" value="ECO:0007669"/>
    <property type="project" value="InterPro"/>
</dbReference>
<evidence type="ECO:0000256" key="4">
    <source>
        <dbReference type="ARBA" id="ARBA00022982"/>
    </source>
</evidence>
<keyword evidence="7 10" id="KW-0472">Membrane</keyword>
<dbReference type="EMBL" id="KM198929">
    <property type="protein sequence ID" value="AIU44570.1"/>
    <property type="molecule type" value="Genomic_DNA"/>
</dbReference>
<dbReference type="InterPro" id="IPR007802">
    <property type="entry name" value="Cyt_b6/f_cplx_su6"/>
</dbReference>
<reference evidence="11" key="2">
    <citation type="submission" date="2014-07" db="EMBL/GenBank/DDBJ databases">
        <authorList>
            <person name="David S.R."/>
            <person name="Jackson C.J."/>
            <person name="Adrian R.-P."/>
        </authorList>
    </citation>
    <scope>NUCLEOTIDE SEQUENCE</scope>
    <source>
        <strain evidence="11">NIES-763</strain>
    </source>
</reference>
<keyword evidence="11" id="KW-0934">Plastid</keyword>
<comment type="function">
    <text evidence="8">Component of the cytochrome b6-f complex, which mediates electron transfer between photosystem II (PSII) and photosystem I (PSI), cyclic electron flow around PSI, and state transitions. PetL is important for photoautotrophic growth as well as for electron transfer efficiency and stability of the cytochrome b6-f complex.</text>
</comment>
<dbReference type="GO" id="GO:0016020">
    <property type="term" value="C:membrane"/>
    <property type="evidence" value="ECO:0007669"/>
    <property type="project" value="UniProtKB-SubCell"/>
</dbReference>
<proteinExistence type="predicted"/>
<dbReference type="AlphaFoldDB" id="A0A097PB72"/>
<keyword evidence="4" id="KW-0249">Electron transport</keyword>
<reference evidence="11" key="1">
    <citation type="journal article" date="2014" name="Mol. Phylogenet. Evol.">
        <title>Nucleotide substitution analyses of the glaucophyte Cyanophora suggest an ancestrally lower mutation rate in plastid vs mitochondrial DNA for the Archaeplastida.</title>
        <authorList>
            <person name="Smith D.R."/>
            <person name="Jackson C.J."/>
            <person name="Reyes-Prieto A."/>
        </authorList>
    </citation>
    <scope>NUCLEOTIDE SEQUENCE</scope>
    <source>
        <strain evidence="11">NIES-763</strain>
    </source>
</reference>
<evidence type="ECO:0000256" key="8">
    <source>
        <dbReference type="ARBA" id="ARBA00025197"/>
    </source>
</evidence>
<keyword evidence="2" id="KW-0813">Transport</keyword>